<dbReference type="EMBL" id="JAVREX010000002">
    <property type="protein sequence ID" value="MDT0426858.1"/>
    <property type="molecule type" value="Genomic_DNA"/>
</dbReference>
<keyword evidence="3" id="KW-1185">Reference proteome</keyword>
<proteinExistence type="predicted"/>
<evidence type="ECO:0000313" key="2">
    <source>
        <dbReference type="EMBL" id="MDT0426858.1"/>
    </source>
</evidence>
<feature type="region of interest" description="Disordered" evidence="1">
    <location>
        <begin position="1"/>
        <end position="81"/>
    </location>
</feature>
<feature type="compositionally biased region" description="Low complexity" evidence="1">
    <location>
        <begin position="52"/>
        <end position="81"/>
    </location>
</feature>
<organism evidence="2 3">
    <name type="scientific">Streptomyces salyersiae</name>
    <dbReference type="NCBI Taxonomy" id="3075530"/>
    <lineage>
        <taxon>Bacteria</taxon>
        <taxon>Bacillati</taxon>
        <taxon>Actinomycetota</taxon>
        <taxon>Actinomycetes</taxon>
        <taxon>Kitasatosporales</taxon>
        <taxon>Streptomycetaceae</taxon>
        <taxon>Streptomyces</taxon>
    </lineage>
</organism>
<accession>A0ABU2REY0</accession>
<dbReference type="Proteomes" id="UP001183777">
    <property type="component" value="Unassembled WGS sequence"/>
</dbReference>
<gene>
    <name evidence="2" type="ORF">RM649_04265</name>
</gene>
<protein>
    <submittedName>
        <fullName evidence="2">Uncharacterized protein</fullName>
    </submittedName>
</protein>
<comment type="caution">
    <text evidence="2">The sequence shown here is derived from an EMBL/GenBank/DDBJ whole genome shotgun (WGS) entry which is preliminary data.</text>
</comment>
<name>A0ABU2REY0_9ACTN</name>
<reference evidence="3" key="1">
    <citation type="submission" date="2023-07" db="EMBL/GenBank/DDBJ databases">
        <title>30 novel species of actinomycetes from the DSMZ collection.</title>
        <authorList>
            <person name="Nouioui I."/>
        </authorList>
    </citation>
    <scope>NUCLEOTIDE SEQUENCE [LARGE SCALE GENOMIC DNA]</scope>
    <source>
        <strain evidence="3">DSM 41770</strain>
    </source>
</reference>
<sequence length="81" mass="8336">MSEREGRDWTAMTPEDFDPEAPAVPETGAGPAAPAEPDPYGTPPLFDDEQLASPSPRAGGRAASPAGSRAPRSRSGSLKST</sequence>
<evidence type="ECO:0000313" key="3">
    <source>
        <dbReference type="Proteomes" id="UP001183777"/>
    </source>
</evidence>
<evidence type="ECO:0000256" key="1">
    <source>
        <dbReference type="SAM" id="MobiDB-lite"/>
    </source>
</evidence>
<dbReference type="RefSeq" id="WP_200696296.1">
    <property type="nucleotide sequence ID" value="NZ_JAVREX010000002.1"/>
</dbReference>
<feature type="compositionally biased region" description="Low complexity" evidence="1">
    <location>
        <begin position="20"/>
        <end position="33"/>
    </location>
</feature>